<accession>A0AAW6TXK1</accession>
<proteinExistence type="predicted"/>
<dbReference type="Pfam" id="PF06439">
    <property type="entry name" value="3keto-disac_hyd"/>
    <property type="match status" value="1"/>
</dbReference>
<organism evidence="2 3">
    <name type="scientific">Anaerobaca lacustris</name>
    <dbReference type="NCBI Taxonomy" id="3044600"/>
    <lineage>
        <taxon>Bacteria</taxon>
        <taxon>Pseudomonadati</taxon>
        <taxon>Planctomycetota</taxon>
        <taxon>Phycisphaerae</taxon>
        <taxon>Sedimentisphaerales</taxon>
        <taxon>Anaerobacaceae</taxon>
        <taxon>Anaerobaca</taxon>
    </lineage>
</organism>
<gene>
    <name evidence="2" type="ORF">QJ522_15375</name>
</gene>
<dbReference type="Proteomes" id="UP001431776">
    <property type="component" value="Unassembled WGS sequence"/>
</dbReference>
<protein>
    <submittedName>
        <fullName evidence="2">DUF1080 domain-containing protein</fullName>
    </submittedName>
</protein>
<reference evidence="2" key="1">
    <citation type="submission" date="2023-05" db="EMBL/GenBank/DDBJ databases">
        <title>Anaerotaeda fermentans gen. nov., sp. nov., a novel anaerobic planctomycete of the new family within the order Sedimentisphaerales isolated from Taman Peninsula, Russia.</title>
        <authorList>
            <person name="Khomyakova M.A."/>
            <person name="Merkel A.Y."/>
            <person name="Slobodkin A.I."/>
        </authorList>
    </citation>
    <scope>NUCLEOTIDE SEQUENCE</scope>
    <source>
        <strain evidence="2">M17dextr</strain>
    </source>
</reference>
<evidence type="ECO:0000313" key="3">
    <source>
        <dbReference type="Proteomes" id="UP001431776"/>
    </source>
</evidence>
<dbReference type="EMBL" id="JASCXX010000020">
    <property type="protein sequence ID" value="MDI6450441.1"/>
    <property type="molecule type" value="Genomic_DNA"/>
</dbReference>
<comment type="caution">
    <text evidence="2">The sequence shown here is derived from an EMBL/GenBank/DDBJ whole genome shotgun (WGS) entry which is preliminary data.</text>
</comment>
<dbReference type="Gene3D" id="2.60.120.560">
    <property type="entry name" value="Exo-inulinase, domain 1"/>
    <property type="match status" value="1"/>
</dbReference>
<keyword evidence="3" id="KW-1185">Reference proteome</keyword>
<name>A0AAW6TXK1_9BACT</name>
<sequence length="265" mass="29461">MSHRRTAVAVVITSVFAFCLLYAARVVAAELVKARDGSGIFGYKDTPILPWCGYHVHDPDRPAPPVVTPGSRGRAPSDAIVLFDGTDLSKWNASDWKIDDGELIAVSGHLRTKESFGDCQLHLEWQAPDPPIGDWSDRGNNGVLLMGLYEIQIYDSYETLLYPDGQAAAVYGQTPPLVNACRPPGRWQSYDIIFYAPVFQDGKLERPARITMLHNGLLVHHNQEIYGPTGHRNIPQYRGPVGPGPLGLMSHNNPVRFRNIWIRPL</sequence>
<dbReference type="InterPro" id="IPR010496">
    <property type="entry name" value="AL/BT2_dom"/>
</dbReference>
<evidence type="ECO:0000259" key="1">
    <source>
        <dbReference type="Pfam" id="PF06439"/>
    </source>
</evidence>
<evidence type="ECO:0000313" key="2">
    <source>
        <dbReference type="EMBL" id="MDI6450441.1"/>
    </source>
</evidence>
<feature type="domain" description="3-keto-alpha-glucoside-1,2-lyase/3-keto-2-hydroxy-glucal hydratase" evidence="1">
    <location>
        <begin position="79"/>
        <end position="263"/>
    </location>
</feature>
<dbReference type="GO" id="GO:0016787">
    <property type="term" value="F:hydrolase activity"/>
    <property type="evidence" value="ECO:0007669"/>
    <property type="project" value="InterPro"/>
</dbReference>
<dbReference type="AlphaFoldDB" id="A0AAW6TXK1"/>
<dbReference type="RefSeq" id="WP_349245852.1">
    <property type="nucleotide sequence ID" value="NZ_JASCXX010000020.1"/>
</dbReference>